<keyword evidence="11" id="KW-1185">Reference proteome</keyword>
<dbReference type="InterPro" id="IPR001807">
    <property type="entry name" value="ClC"/>
</dbReference>
<feature type="region of interest" description="Disordered" evidence="8">
    <location>
        <begin position="299"/>
        <end position="318"/>
    </location>
</feature>
<evidence type="ECO:0000256" key="1">
    <source>
        <dbReference type="ARBA" id="ARBA00004141"/>
    </source>
</evidence>
<feature type="signal peptide" evidence="9">
    <location>
        <begin position="1"/>
        <end position="25"/>
    </location>
</feature>
<comment type="subcellular location">
    <subcellularLocation>
        <location evidence="1 7">Membrane</location>
        <topology evidence="1 7">Multi-pass membrane protein</topology>
    </subcellularLocation>
</comment>
<dbReference type="PANTHER" id="PTHR11091:SF4">
    <property type="entry name" value="MALATE DEHYDROGENASE"/>
    <property type="match status" value="1"/>
</dbReference>
<feature type="chain" id="PRO_5008147063" description="Chloride channel protein" evidence="9">
    <location>
        <begin position="26"/>
        <end position="889"/>
    </location>
</feature>
<dbReference type="Pfam" id="PF00571">
    <property type="entry name" value="CBS"/>
    <property type="match status" value="2"/>
</dbReference>
<evidence type="ECO:0000256" key="3">
    <source>
        <dbReference type="ARBA" id="ARBA00022989"/>
    </source>
</evidence>
<sequence length="889" mass="94863">MSKSANALPILFPFTLCSLLVVVQGLVCRKEKISPLGLNFGAMNVECGQYVQHCLKAFQSLTIEITIFVQVLMWDGTIIRDCDPLALCPHDGSKVIKNAHYFCCVGNVCNGKPTDFVAPVEQVRSFVVRCMQTVGTSASHAAQLADLLLDADIVGHYSHGLNRLCIYIEDVAAGVKGDGEPKVLKQKGATAWVDGCDLLGAVVGNFCTELAIKLAKQHGVGWVVCKRSNHYGICQHYAKKIANAGLLGLSFTNTSPIIFPTRSAQIGLGTNPISCCANSRKPGDGFNLDMAASTVALDRNRQSEQQTGHSARMGAPTPRDARQRTRWWCGAHKAMMGELFCGLLGGASFGKNVRSWREVQKSANLGQCFVAIDPECFAPGFVDHLQQFLDETRGLDPVIDCSRTELLELLLARSRQTGVALLKPLSSAISIGSGGPFGAEGPIIMTGGAIGSLFAQCFHLSAAERKTLLVAGAAAGMTGIFGTPLAAILLAIEVLLFEWKPRSFVPVVVAALVSFAWRPMLFETGPLFPFTMAVVPDSGAMLGLALGVGLLAGLEAALLSQLLYRVEDLFHRLPVHWMWWPAIGAVVVGLGGLIDAHVLGAGYGNIQSLLDGGLAVRVVLALLVVKAVVWLVALGSGTSGGVLAPLLTLGGALGYLVGLWLPGTPGLWAMIGMAGIMSGAMRAPLTGALFAAELTGHFDVLPLAVVASTGAYAVSVLVMRRSILTEKIARRGRHILQEYTVDPLDFLQASDVMTREPTTLPGCMQVEGAVEFFAGQAAHRSYPVVDGEERLLGLVSRSDALRWQTEGRVWDSTLSDILSDASQPCAYPETPIGAVADLMVETGVGRIPIVERESNRVVGILSRHDLLKARSLKRKDELGRDRTIGFGPR</sequence>
<dbReference type="CDD" id="cd02205">
    <property type="entry name" value="CBS_pair_SF"/>
    <property type="match status" value="1"/>
</dbReference>
<proteinExistence type="inferred from homology"/>
<dbReference type="GO" id="GO:0005254">
    <property type="term" value="F:chloride channel activity"/>
    <property type="evidence" value="ECO:0007669"/>
    <property type="project" value="UniProtKB-UniRule"/>
</dbReference>
<dbReference type="InterPro" id="IPR000644">
    <property type="entry name" value="CBS_dom"/>
</dbReference>
<dbReference type="Proteomes" id="UP000050741">
    <property type="component" value="Unassembled WGS sequence"/>
</dbReference>
<feature type="transmembrane region" description="Helical" evidence="7">
    <location>
        <begin position="504"/>
        <end position="521"/>
    </location>
</feature>
<keyword evidence="3 7" id="KW-1133">Transmembrane helix</keyword>
<evidence type="ECO:0000256" key="2">
    <source>
        <dbReference type="ARBA" id="ARBA00022692"/>
    </source>
</evidence>
<feature type="transmembrane region" description="Helical" evidence="7">
    <location>
        <begin position="541"/>
        <end position="564"/>
    </location>
</feature>
<comment type="similarity">
    <text evidence="7">Belongs to the chloride channel (TC 2.A.49) family.</text>
</comment>
<dbReference type="InterPro" id="IPR043143">
    <property type="entry name" value="Mal/L-sulf/L-lact_DH-like_NADP"/>
</dbReference>
<evidence type="ECO:0000256" key="5">
    <source>
        <dbReference type="ARBA" id="ARBA00023136"/>
    </source>
</evidence>
<feature type="domain" description="CBS" evidence="10">
    <location>
        <begin position="753"/>
        <end position="812"/>
    </location>
</feature>
<evidence type="ECO:0000313" key="12">
    <source>
        <dbReference type="WBParaSite" id="GPLIN_000780700"/>
    </source>
</evidence>
<dbReference type="GO" id="GO:0016491">
    <property type="term" value="F:oxidoreductase activity"/>
    <property type="evidence" value="ECO:0007669"/>
    <property type="project" value="UniProtKB-KW"/>
</dbReference>
<organism evidence="11 12">
    <name type="scientific">Globodera pallida</name>
    <name type="common">Potato cyst nematode worm</name>
    <name type="synonym">Heterodera pallida</name>
    <dbReference type="NCBI Taxonomy" id="36090"/>
    <lineage>
        <taxon>Eukaryota</taxon>
        <taxon>Metazoa</taxon>
        <taxon>Ecdysozoa</taxon>
        <taxon>Nematoda</taxon>
        <taxon>Chromadorea</taxon>
        <taxon>Rhabditida</taxon>
        <taxon>Tylenchina</taxon>
        <taxon>Tylenchomorpha</taxon>
        <taxon>Tylenchoidea</taxon>
        <taxon>Heteroderidae</taxon>
        <taxon>Heteroderinae</taxon>
        <taxon>Globodera</taxon>
    </lineage>
</organism>
<comment type="caution">
    <text evidence="7">Lacks conserved residue(s) required for the propagation of feature annotation.</text>
</comment>
<dbReference type="CDD" id="cd00400">
    <property type="entry name" value="Voltage_gated_ClC"/>
    <property type="match status" value="1"/>
</dbReference>
<dbReference type="GO" id="GO:0016020">
    <property type="term" value="C:membrane"/>
    <property type="evidence" value="ECO:0007669"/>
    <property type="project" value="UniProtKB-SubCell"/>
</dbReference>
<protein>
    <recommendedName>
        <fullName evidence="7">Chloride channel protein</fullName>
    </recommendedName>
</protein>
<keyword evidence="6" id="KW-0129">CBS domain</keyword>
<keyword evidence="7" id="KW-0868">Chloride</keyword>
<dbReference type="PANTHER" id="PTHR11091">
    <property type="entry name" value="OXIDOREDUCTASE-RELATED"/>
    <property type="match status" value="1"/>
</dbReference>
<dbReference type="InterPro" id="IPR046342">
    <property type="entry name" value="CBS_dom_sf"/>
</dbReference>
<dbReference type="Pfam" id="PF00654">
    <property type="entry name" value="Voltage_CLC"/>
    <property type="match status" value="1"/>
</dbReference>
<dbReference type="Gene3D" id="1.10.3080.10">
    <property type="entry name" value="Clc chloride channel"/>
    <property type="match status" value="1"/>
</dbReference>
<keyword evidence="4" id="KW-0560">Oxidoreductase</keyword>
<evidence type="ECO:0000259" key="10">
    <source>
        <dbReference type="PROSITE" id="PS51371"/>
    </source>
</evidence>
<feature type="transmembrane region" description="Helical" evidence="7">
    <location>
        <begin position="468"/>
        <end position="492"/>
    </location>
</feature>
<accession>A0A183C4L3</accession>
<reference evidence="12" key="2">
    <citation type="submission" date="2016-06" db="UniProtKB">
        <authorList>
            <consortium name="WormBaseParasite"/>
        </authorList>
    </citation>
    <scope>IDENTIFICATION</scope>
</reference>
<dbReference type="WBParaSite" id="GPLIN_000780700">
    <property type="protein sequence ID" value="GPLIN_000780700"/>
    <property type="gene ID" value="GPLIN_000780700"/>
</dbReference>
<name>A0A183C4L3_GLOPA</name>
<feature type="transmembrane region" description="Helical" evidence="7">
    <location>
        <begin position="698"/>
        <end position="719"/>
    </location>
</feature>
<evidence type="ECO:0000256" key="4">
    <source>
        <dbReference type="ARBA" id="ARBA00023002"/>
    </source>
</evidence>
<evidence type="ECO:0000313" key="11">
    <source>
        <dbReference type="Proteomes" id="UP000050741"/>
    </source>
</evidence>
<keyword evidence="9" id="KW-0732">Signal</keyword>
<evidence type="ECO:0000256" key="6">
    <source>
        <dbReference type="PROSITE-ProRule" id="PRU00703"/>
    </source>
</evidence>
<dbReference type="SUPFAM" id="SSF81340">
    <property type="entry name" value="Clc chloride channel"/>
    <property type="match status" value="1"/>
</dbReference>
<dbReference type="Pfam" id="PF02615">
    <property type="entry name" value="Ldh_2"/>
    <property type="match status" value="1"/>
</dbReference>
<dbReference type="PROSITE" id="PS51371">
    <property type="entry name" value="CBS"/>
    <property type="match status" value="2"/>
</dbReference>
<dbReference type="SMART" id="SM00116">
    <property type="entry name" value="CBS"/>
    <property type="match status" value="2"/>
</dbReference>
<feature type="domain" description="CBS" evidence="10">
    <location>
        <begin position="818"/>
        <end position="877"/>
    </location>
</feature>
<evidence type="ECO:0000256" key="9">
    <source>
        <dbReference type="SAM" id="SignalP"/>
    </source>
</evidence>
<dbReference type="InterPro" id="IPR043144">
    <property type="entry name" value="Mal/L-sulf/L-lact_DH-like_ah"/>
</dbReference>
<dbReference type="InterPro" id="IPR014743">
    <property type="entry name" value="Cl-channel_core"/>
</dbReference>
<dbReference type="Gene3D" id="1.10.1530.10">
    <property type="match status" value="1"/>
</dbReference>
<dbReference type="SUPFAM" id="SSF54631">
    <property type="entry name" value="CBS-domain pair"/>
    <property type="match status" value="1"/>
</dbReference>
<keyword evidence="5 7" id="KW-0472">Membrane</keyword>
<reference evidence="11" key="1">
    <citation type="submission" date="2014-05" db="EMBL/GenBank/DDBJ databases">
        <title>The genome and life-stage specific transcriptomes of Globodera pallida elucidate key aspects of plant parasitism by a cyst nematode.</title>
        <authorList>
            <person name="Cotton J.A."/>
            <person name="Lilley C.J."/>
            <person name="Jones L.M."/>
            <person name="Kikuchi T."/>
            <person name="Reid A.J."/>
            <person name="Thorpe P."/>
            <person name="Tsai I.J."/>
            <person name="Beasley H."/>
            <person name="Blok V."/>
            <person name="Cock P.J.A."/>
            <person name="Van den Akker S.E."/>
            <person name="Holroyd N."/>
            <person name="Hunt M."/>
            <person name="Mantelin S."/>
            <person name="Naghra H."/>
            <person name="Pain A."/>
            <person name="Palomares-Rius J.E."/>
            <person name="Zarowiecki M."/>
            <person name="Berriman M."/>
            <person name="Jones J.T."/>
            <person name="Urwin P.E."/>
        </authorList>
    </citation>
    <scope>NUCLEOTIDE SEQUENCE [LARGE SCALE GENOMIC DNA]</scope>
    <source>
        <strain evidence="11">Lindley</strain>
    </source>
</reference>
<evidence type="ECO:0000256" key="7">
    <source>
        <dbReference type="RuleBase" id="RU361221"/>
    </source>
</evidence>
<dbReference type="AlphaFoldDB" id="A0A183C4L3"/>
<keyword evidence="2 7" id="KW-0812">Transmembrane</keyword>
<feature type="transmembrane region" description="Helical" evidence="7">
    <location>
        <begin position="614"/>
        <end position="635"/>
    </location>
</feature>
<dbReference type="InterPro" id="IPR003767">
    <property type="entry name" value="Malate/L-lactate_DH-like"/>
</dbReference>
<dbReference type="PRINTS" id="PR00762">
    <property type="entry name" value="CLCHANNEL"/>
</dbReference>
<dbReference type="Gene3D" id="3.10.580.10">
    <property type="entry name" value="CBS-domain"/>
    <property type="match status" value="1"/>
</dbReference>
<evidence type="ECO:0000256" key="8">
    <source>
        <dbReference type="SAM" id="MobiDB-lite"/>
    </source>
</evidence>
<feature type="transmembrane region" description="Helical" evidence="7">
    <location>
        <begin position="642"/>
        <end position="661"/>
    </location>
</feature>
<keyword evidence="7" id="KW-0406">Ion transport</keyword>
<dbReference type="Gene3D" id="3.30.1370.60">
    <property type="entry name" value="Hypothetical oxidoreductase yiak, domain 2"/>
    <property type="match status" value="1"/>
</dbReference>
<dbReference type="SUPFAM" id="SSF89733">
    <property type="entry name" value="L-sulfolactate dehydrogenase-like"/>
    <property type="match status" value="1"/>
</dbReference>
<keyword evidence="7" id="KW-0813">Transport</keyword>
<feature type="transmembrane region" description="Helical" evidence="7">
    <location>
        <begin position="576"/>
        <end position="594"/>
    </location>
</feature>
<dbReference type="InterPro" id="IPR036111">
    <property type="entry name" value="Mal/L-sulfo/L-lacto_DH-like_sf"/>
</dbReference>